<feature type="binding site" evidence="10">
    <location>
        <position position="401"/>
    </location>
    <ligand>
        <name>substrate</name>
    </ligand>
</feature>
<dbReference type="PIRSF" id="PIRSF005091">
    <property type="entry name" value="Mmb_sulf_HI1246"/>
    <property type="match status" value="1"/>
</dbReference>
<keyword evidence="10" id="KW-0479">Metal-binding</keyword>
<evidence type="ECO:0000256" key="8">
    <source>
        <dbReference type="PIRNR" id="PIRNR005091"/>
    </source>
</evidence>
<comment type="caution">
    <text evidence="14">The sequence shown here is derived from an EMBL/GenBank/DDBJ whole genome shotgun (WGS) entry which is preliminary data.</text>
</comment>
<protein>
    <submittedName>
        <fullName evidence="14">LTA synthase family protein</fullName>
    </submittedName>
</protein>
<comment type="similarity">
    <text evidence="3 8">Belongs to the LTA synthase family.</text>
</comment>
<feature type="transmembrane region" description="Helical" evidence="12">
    <location>
        <begin position="139"/>
        <end position="161"/>
    </location>
</feature>
<evidence type="ECO:0000256" key="3">
    <source>
        <dbReference type="ARBA" id="ARBA00009983"/>
    </source>
</evidence>
<feature type="transmembrane region" description="Helical" evidence="12">
    <location>
        <begin position="41"/>
        <end position="63"/>
    </location>
</feature>
<dbReference type="EMBL" id="RZNX01000006">
    <property type="protein sequence ID" value="RUT29692.1"/>
    <property type="molecule type" value="Genomic_DNA"/>
</dbReference>
<reference evidence="14 15" key="1">
    <citation type="submission" date="2018-12" db="EMBL/GenBank/DDBJ databases">
        <authorList>
            <person name="Sun L."/>
            <person name="Chen Z."/>
        </authorList>
    </citation>
    <scope>NUCLEOTIDE SEQUENCE [LARGE SCALE GENOMIC DNA]</scope>
    <source>
        <strain evidence="14 15">3-5-3</strain>
    </source>
</reference>
<evidence type="ECO:0000256" key="6">
    <source>
        <dbReference type="ARBA" id="ARBA00022989"/>
    </source>
</evidence>
<evidence type="ECO:0000256" key="4">
    <source>
        <dbReference type="ARBA" id="ARBA00022475"/>
    </source>
</evidence>
<accession>A0A3S1D4N9</accession>
<feature type="active site" evidence="9">
    <location>
        <position position="288"/>
    </location>
</feature>
<dbReference type="Pfam" id="PF00884">
    <property type="entry name" value="Sulfatase"/>
    <property type="match status" value="1"/>
</dbReference>
<dbReference type="PANTHER" id="PTHR47371">
    <property type="entry name" value="LIPOTEICHOIC ACID SYNTHASE"/>
    <property type="match status" value="1"/>
</dbReference>
<evidence type="ECO:0000259" key="13">
    <source>
        <dbReference type="Pfam" id="PF00884"/>
    </source>
</evidence>
<feature type="domain" description="Sulfatase N-terminal" evidence="13">
    <location>
        <begin position="239"/>
        <end position="525"/>
    </location>
</feature>
<feature type="binding site" evidence="11">
    <location>
        <position position="460"/>
    </location>
    <ligand>
        <name>Mn(2+)</name>
        <dbReference type="ChEBI" id="CHEBI:29035"/>
    </ligand>
</feature>
<gene>
    <name evidence="14" type="ORF">EJP77_15020</name>
</gene>
<dbReference type="Gene3D" id="3.40.720.10">
    <property type="entry name" value="Alkaline Phosphatase, subunit A"/>
    <property type="match status" value="1"/>
</dbReference>
<keyword evidence="7 8" id="KW-0472">Membrane</keyword>
<keyword evidence="4 8" id="KW-1003">Cell membrane</keyword>
<feature type="transmembrane region" description="Helical" evidence="12">
    <location>
        <begin position="15"/>
        <end position="34"/>
    </location>
</feature>
<feature type="binding site" evidence="11">
    <location>
        <position position="461"/>
    </location>
    <ligand>
        <name>Mn(2+)</name>
        <dbReference type="ChEBI" id="CHEBI:29035"/>
    </ligand>
</feature>
<feature type="binding site" evidence="11">
    <location>
        <position position="246"/>
    </location>
    <ligand>
        <name>Mn(2+)</name>
        <dbReference type="ChEBI" id="CHEBI:29035"/>
    </ligand>
</feature>
<evidence type="ECO:0000313" key="14">
    <source>
        <dbReference type="EMBL" id="RUT29692.1"/>
    </source>
</evidence>
<evidence type="ECO:0000256" key="5">
    <source>
        <dbReference type="ARBA" id="ARBA00022692"/>
    </source>
</evidence>
<feature type="binding site" evidence="11">
    <location>
        <position position="288"/>
    </location>
    <ligand>
        <name>Mn(2+)</name>
        <dbReference type="ChEBI" id="CHEBI:29035"/>
    </ligand>
</feature>
<comment type="pathway">
    <text evidence="2">Cell wall biogenesis; lipoteichoic acid biosynthesis.</text>
</comment>
<dbReference type="Gene3D" id="3.30.1120.170">
    <property type="match status" value="1"/>
</dbReference>
<dbReference type="PANTHER" id="PTHR47371:SF3">
    <property type="entry name" value="PHOSPHOGLYCEROL TRANSFERASE I"/>
    <property type="match status" value="1"/>
</dbReference>
<evidence type="ECO:0000256" key="7">
    <source>
        <dbReference type="ARBA" id="ARBA00023136"/>
    </source>
</evidence>
<comment type="subcellular location">
    <subcellularLocation>
        <location evidence="1">Cell membrane</location>
        <topology evidence="1">Multi-pass membrane protein</topology>
    </subcellularLocation>
</comment>
<keyword evidence="15" id="KW-1185">Reference proteome</keyword>
<evidence type="ECO:0000256" key="10">
    <source>
        <dbReference type="PIRSR" id="PIRSR005091-2"/>
    </source>
</evidence>
<dbReference type="CDD" id="cd16015">
    <property type="entry name" value="LTA_synthase"/>
    <property type="match status" value="1"/>
</dbReference>
<dbReference type="OrthoDB" id="5901192at2"/>
<dbReference type="InterPro" id="IPR017850">
    <property type="entry name" value="Alkaline_phosphatase_core_sf"/>
</dbReference>
<dbReference type="GO" id="GO:0046872">
    <property type="term" value="F:metal ion binding"/>
    <property type="evidence" value="ECO:0007669"/>
    <property type="project" value="UniProtKB-KW"/>
</dbReference>
<keyword evidence="10" id="KW-0464">Manganese</keyword>
<dbReference type="InterPro" id="IPR000917">
    <property type="entry name" value="Sulfatase_N"/>
</dbReference>
<dbReference type="InterPro" id="IPR012160">
    <property type="entry name" value="LtaS-like"/>
</dbReference>
<evidence type="ECO:0000256" key="9">
    <source>
        <dbReference type="PIRSR" id="PIRSR005091-1"/>
    </source>
</evidence>
<evidence type="ECO:0000256" key="12">
    <source>
        <dbReference type="SAM" id="Phobius"/>
    </source>
</evidence>
<feature type="transmembrane region" description="Helical" evidence="12">
    <location>
        <begin position="95"/>
        <end position="113"/>
    </location>
</feature>
<dbReference type="SUPFAM" id="SSF53649">
    <property type="entry name" value="Alkaline phosphatase-like"/>
    <property type="match status" value="1"/>
</dbReference>
<evidence type="ECO:0000256" key="1">
    <source>
        <dbReference type="ARBA" id="ARBA00004651"/>
    </source>
</evidence>
<name>A0A3S1D4N9_9BACL</name>
<dbReference type="AlphaFoldDB" id="A0A3S1D4N9"/>
<organism evidence="14 15">
    <name type="scientific">Paenibacillus zeisoli</name>
    <dbReference type="NCBI Taxonomy" id="2496267"/>
    <lineage>
        <taxon>Bacteria</taxon>
        <taxon>Bacillati</taxon>
        <taxon>Bacillota</taxon>
        <taxon>Bacilli</taxon>
        <taxon>Bacillales</taxon>
        <taxon>Paenibacillaceae</taxon>
        <taxon>Paenibacillus</taxon>
    </lineage>
</organism>
<keyword evidence="5 12" id="KW-0812">Transmembrane</keyword>
<dbReference type="Proteomes" id="UP000272464">
    <property type="component" value="Unassembled WGS sequence"/>
</dbReference>
<evidence type="ECO:0000256" key="2">
    <source>
        <dbReference type="ARBA" id="ARBA00004936"/>
    </source>
</evidence>
<proteinExistence type="inferred from homology"/>
<evidence type="ECO:0000256" key="11">
    <source>
        <dbReference type="PIRSR" id="PIRSR005091-3"/>
    </source>
</evidence>
<dbReference type="GO" id="GO:0005886">
    <property type="term" value="C:plasma membrane"/>
    <property type="evidence" value="ECO:0007669"/>
    <property type="project" value="UniProtKB-SubCell"/>
</dbReference>
<dbReference type="InterPro" id="IPR050448">
    <property type="entry name" value="OpgB/LTA_synthase_biosynth"/>
</dbReference>
<evidence type="ECO:0000313" key="15">
    <source>
        <dbReference type="Proteomes" id="UP000272464"/>
    </source>
</evidence>
<keyword evidence="6 12" id="KW-1133">Transmembrane helix</keyword>
<sequence length="620" mass="71267">MHSHLHANNIDMSRLDYVIAIGSIMAASFWTLWLPRRGRGIALSILNLLLTALIFSDLVYYRYFQDFITIPVLLQAGQVGELGGSIRELIHWTDIWFFIDWIFYIPMIFILASRRRRSTVYERGARISDSRLKRITRRLITGMVTLGLGLALALGPIHYYTSTWAVGLFAGNWWNMALYNVTGLLGFHYYDAYKYGLEHWGPKKQLSDQELADIKMWYDKASSDRPVMNETYGAYKGSNVMVIQAEAFMNFMIGKQVNGQEITPNFNKLMKESLYYSNYYHQTGQGRTSDADFSSHSSLHPLPTGSVFTRYPDHQYDVLPQILKSGGYTTAAFHAYDSSFWNRYTMYKNMGYDRFYSKKDYVIDEPLGWSLGDKSFFKQSLEFMGKEKQPFYSYLITLSSHHPYSLPKSVQQLDVGEFSGTIFGDYLEAIHYTDAALGQLVDQMKAEGLWDKTILYFYGDHDNSIKDKSYYEKFLGKSLTDLDMEQIMNQVPLLVHLPDGKHAGVYDEPAGQLDMTPSLLHLLGISSKPYYMMGNDIFDDRSKMVVLRSGAFTDGAIYYIPSADGVFENGTCYDLNTRQKTEVERARAGYEEAKKQLDYSDKTIMYDLIQKFEEAVPQGR</sequence>